<evidence type="ECO:0000256" key="9">
    <source>
        <dbReference type="ARBA" id="ARBA00022643"/>
    </source>
</evidence>
<dbReference type="GO" id="GO:0005743">
    <property type="term" value="C:mitochondrial inner membrane"/>
    <property type="evidence" value="ECO:0007669"/>
    <property type="project" value="TreeGrafter"/>
</dbReference>
<dbReference type="SUPFAM" id="SSF51395">
    <property type="entry name" value="FMN-linked oxidoreductases"/>
    <property type="match status" value="1"/>
</dbReference>
<dbReference type="STRING" id="329046.A0A1Y2BQ19"/>
<protein>
    <recommendedName>
        <fullName evidence="7">Dihydroorotate dehydrogenase (quinone), mitochondrial</fullName>
        <ecNumber evidence="6">1.3.5.2</ecNumber>
    </recommendedName>
    <alternativeName>
        <fullName evidence="13">Dihydroorotate oxidase</fullName>
    </alternativeName>
</protein>
<dbReference type="EMBL" id="MCGO01000053">
    <property type="protein sequence ID" value="ORY36832.1"/>
    <property type="molecule type" value="Genomic_DNA"/>
</dbReference>
<dbReference type="GO" id="GO:0006207">
    <property type="term" value="P:'de novo' pyrimidine nucleobase biosynthetic process"/>
    <property type="evidence" value="ECO:0007669"/>
    <property type="project" value="InterPro"/>
</dbReference>
<keyword evidence="12" id="KW-0472">Membrane</keyword>
<evidence type="ECO:0000313" key="17">
    <source>
        <dbReference type="Proteomes" id="UP000193642"/>
    </source>
</evidence>
<evidence type="ECO:0000256" key="14">
    <source>
        <dbReference type="ARBA" id="ARBA00048639"/>
    </source>
</evidence>
<evidence type="ECO:0000256" key="13">
    <source>
        <dbReference type="ARBA" id="ARBA00031623"/>
    </source>
</evidence>
<dbReference type="GO" id="GO:0044205">
    <property type="term" value="P:'de novo' UMP biosynthetic process"/>
    <property type="evidence" value="ECO:0007669"/>
    <property type="project" value="UniProtKB-UniPathway"/>
</dbReference>
<dbReference type="InterPro" id="IPR013785">
    <property type="entry name" value="Aldolase_TIM"/>
</dbReference>
<evidence type="ECO:0000256" key="3">
    <source>
        <dbReference type="ARBA" id="ARBA00004370"/>
    </source>
</evidence>
<evidence type="ECO:0000256" key="7">
    <source>
        <dbReference type="ARBA" id="ARBA00017599"/>
    </source>
</evidence>
<comment type="pathway">
    <text evidence="4">Pyrimidine metabolism; UMP biosynthesis via de novo pathway; orotate from (S)-dihydroorotate (quinone route): step 1/1.</text>
</comment>
<comment type="subcellular location">
    <subcellularLocation>
        <location evidence="3">Membrane</location>
    </subcellularLocation>
</comment>
<dbReference type="InterPro" id="IPR050074">
    <property type="entry name" value="DHO_dehydrogenase"/>
</dbReference>
<evidence type="ECO:0000256" key="1">
    <source>
        <dbReference type="ARBA" id="ARBA00001917"/>
    </source>
</evidence>
<dbReference type="PANTHER" id="PTHR48109:SF4">
    <property type="entry name" value="DIHYDROOROTATE DEHYDROGENASE (QUINONE), MITOCHONDRIAL"/>
    <property type="match status" value="1"/>
</dbReference>
<dbReference type="PANTHER" id="PTHR48109">
    <property type="entry name" value="DIHYDROOROTATE DEHYDROGENASE (QUINONE), MITOCHONDRIAL-RELATED"/>
    <property type="match status" value="1"/>
</dbReference>
<keyword evidence="9" id="KW-0288">FMN</keyword>
<comment type="similarity">
    <text evidence="5">Belongs to the dihydroorotate dehydrogenase family. Type 2 subfamily.</text>
</comment>
<evidence type="ECO:0000256" key="8">
    <source>
        <dbReference type="ARBA" id="ARBA00022630"/>
    </source>
</evidence>
<dbReference type="UniPathway" id="UPA00070">
    <property type="reaction ID" value="UER00946"/>
</dbReference>
<organism evidence="16 17">
    <name type="scientific">Rhizoclosmatium globosum</name>
    <dbReference type="NCBI Taxonomy" id="329046"/>
    <lineage>
        <taxon>Eukaryota</taxon>
        <taxon>Fungi</taxon>
        <taxon>Fungi incertae sedis</taxon>
        <taxon>Chytridiomycota</taxon>
        <taxon>Chytridiomycota incertae sedis</taxon>
        <taxon>Chytridiomycetes</taxon>
        <taxon>Chytridiales</taxon>
        <taxon>Chytriomycetaceae</taxon>
        <taxon>Rhizoclosmatium</taxon>
    </lineage>
</organism>
<keyword evidence="10" id="KW-0665">Pyrimidine biosynthesis</keyword>
<comment type="cofactor">
    <cofactor evidence="1">
        <name>FMN</name>
        <dbReference type="ChEBI" id="CHEBI:58210"/>
    </cofactor>
</comment>
<accession>A0A1Y2BQ19</accession>
<evidence type="ECO:0000256" key="4">
    <source>
        <dbReference type="ARBA" id="ARBA00005161"/>
    </source>
</evidence>
<dbReference type="PROSITE" id="PS00912">
    <property type="entry name" value="DHODEHASE_2"/>
    <property type="match status" value="1"/>
</dbReference>
<dbReference type="CDD" id="cd04738">
    <property type="entry name" value="DHOD_2_like"/>
    <property type="match status" value="1"/>
</dbReference>
<reference evidence="16 17" key="1">
    <citation type="submission" date="2016-07" db="EMBL/GenBank/DDBJ databases">
        <title>Pervasive Adenine N6-methylation of Active Genes in Fungi.</title>
        <authorList>
            <consortium name="DOE Joint Genome Institute"/>
            <person name="Mondo S.J."/>
            <person name="Dannebaum R.O."/>
            <person name="Kuo R.C."/>
            <person name="Labutti K."/>
            <person name="Haridas S."/>
            <person name="Kuo A."/>
            <person name="Salamov A."/>
            <person name="Ahrendt S.R."/>
            <person name="Lipzen A."/>
            <person name="Sullivan W."/>
            <person name="Andreopoulos W.B."/>
            <person name="Clum A."/>
            <person name="Lindquist E."/>
            <person name="Daum C."/>
            <person name="Ramamoorthy G.K."/>
            <person name="Gryganskyi A."/>
            <person name="Culley D."/>
            <person name="Magnuson J.K."/>
            <person name="James T.Y."/>
            <person name="O'Malley M.A."/>
            <person name="Stajich J.E."/>
            <person name="Spatafora J.W."/>
            <person name="Visel A."/>
            <person name="Grigoriev I.V."/>
        </authorList>
    </citation>
    <scope>NUCLEOTIDE SEQUENCE [LARGE SCALE GENOMIC DNA]</scope>
    <source>
        <strain evidence="16 17">JEL800</strain>
    </source>
</reference>
<dbReference type="InterPro" id="IPR005720">
    <property type="entry name" value="Dihydroorotate_DH_cat"/>
</dbReference>
<comment type="caution">
    <text evidence="16">The sequence shown here is derived from an EMBL/GenBank/DDBJ whole genome shotgun (WGS) entry which is preliminary data.</text>
</comment>
<name>A0A1Y2BQ19_9FUNG</name>
<keyword evidence="11" id="KW-0560">Oxidoreductase</keyword>
<dbReference type="EC" id="1.3.5.2" evidence="6"/>
<keyword evidence="8" id="KW-0285">Flavoprotein</keyword>
<comment type="catalytic activity">
    <reaction evidence="14">
        <text>(S)-dihydroorotate + a quinone = orotate + a quinol</text>
        <dbReference type="Rhea" id="RHEA:30187"/>
        <dbReference type="ChEBI" id="CHEBI:24646"/>
        <dbReference type="ChEBI" id="CHEBI:30839"/>
        <dbReference type="ChEBI" id="CHEBI:30864"/>
        <dbReference type="ChEBI" id="CHEBI:132124"/>
        <dbReference type="EC" id="1.3.5.2"/>
    </reaction>
</comment>
<dbReference type="Pfam" id="PF01180">
    <property type="entry name" value="DHO_dh"/>
    <property type="match status" value="1"/>
</dbReference>
<comment type="function">
    <text evidence="2">Catalyzes the conversion of dihydroorotate to orotate with quinone as electron acceptor.</text>
</comment>
<evidence type="ECO:0000256" key="11">
    <source>
        <dbReference type="ARBA" id="ARBA00023002"/>
    </source>
</evidence>
<evidence type="ECO:0000256" key="2">
    <source>
        <dbReference type="ARBA" id="ARBA00003125"/>
    </source>
</evidence>
<dbReference type="InterPro" id="IPR012135">
    <property type="entry name" value="Dihydroorotate_DH_1_2"/>
</dbReference>
<dbReference type="Gene3D" id="3.20.20.70">
    <property type="entry name" value="Aldolase class I"/>
    <property type="match status" value="1"/>
</dbReference>
<evidence type="ECO:0000256" key="12">
    <source>
        <dbReference type="ARBA" id="ARBA00023136"/>
    </source>
</evidence>
<gene>
    <name evidence="16" type="ORF">BCR33DRAFT_721766</name>
</gene>
<dbReference type="InterPro" id="IPR001295">
    <property type="entry name" value="Dihydroorotate_DH_CS"/>
</dbReference>
<sequence length="264" mass="28431">MFRLKEDNSVINRYGFNSEGHDTVAGRLSHRIRTWLFKNSVATKSGELVPSGVPRSLVLNKALGVNLGKNKISAAEDNSDYVKGVSSLGQFADYIVVNISSPNTPGLPNVKLMKEVKEARDVHVAHRPPILVKIAPDVNEVELEDIAAVVQEAEMDGVIISNTTISRPSYLKSDPTLVSQIGGLSGPPVFPLAVEKIPIIGCGGVSSAEEAIAYAKAGASLVQLYTSLGYYGPGVVYDVKKGLVDYLKKEKTTWKELVGSDHQK</sequence>
<proteinExistence type="inferred from homology"/>
<evidence type="ECO:0000256" key="10">
    <source>
        <dbReference type="ARBA" id="ARBA00022975"/>
    </source>
</evidence>
<keyword evidence="17" id="KW-1185">Reference proteome</keyword>
<evidence type="ECO:0000256" key="5">
    <source>
        <dbReference type="ARBA" id="ARBA00005359"/>
    </source>
</evidence>
<dbReference type="OrthoDB" id="14784at2759"/>
<feature type="domain" description="Dihydroorotate dehydrogenase catalytic" evidence="15">
    <location>
        <begin position="1"/>
        <end position="246"/>
    </location>
</feature>
<evidence type="ECO:0000256" key="6">
    <source>
        <dbReference type="ARBA" id="ARBA00012791"/>
    </source>
</evidence>
<dbReference type="InterPro" id="IPR005719">
    <property type="entry name" value="Dihydroorotate_DH_2"/>
</dbReference>
<evidence type="ECO:0000259" key="15">
    <source>
        <dbReference type="Pfam" id="PF01180"/>
    </source>
</evidence>
<evidence type="ECO:0000313" key="16">
    <source>
        <dbReference type="EMBL" id="ORY36832.1"/>
    </source>
</evidence>
<dbReference type="Proteomes" id="UP000193642">
    <property type="component" value="Unassembled WGS sequence"/>
</dbReference>
<dbReference type="PIRSF" id="PIRSF000164">
    <property type="entry name" value="DHO_oxidase"/>
    <property type="match status" value="1"/>
</dbReference>
<dbReference type="GO" id="GO:0106430">
    <property type="term" value="F:dihydroorotate dehydrogenase (quinone) activity"/>
    <property type="evidence" value="ECO:0007669"/>
    <property type="project" value="UniProtKB-EC"/>
</dbReference>
<dbReference type="AlphaFoldDB" id="A0A1Y2BQ19"/>